<keyword evidence="2" id="KW-1185">Reference proteome</keyword>
<reference evidence="2" key="2">
    <citation type="submission" date="2015-01" db="EMBL/GenBank/DDBJ databases">
        <title>Evolutionary Origins and Diversification of the Mycorrhizal Mutualists.</title>
        <authorList>
            <consortium name="DOE Joint Genome Institute"/>
            <consortium name="Mycorrhizal Genomics Consortium"/>
            <person name="Kohler A."/>
            <person name="Kuo A."/>
            <person name="Nagy L.G."/>
            <person name="Floudas D."/>
            <person name="Copeland A."/>
            <person name="Barry K.W."/>
            <person name="Cichocki N."/>
            <person name="Veneault-Fourrey C."/>
            <person name="LaButti K."/>
            <person name="Lindquist E.A."/>
            <person name="Lipzen A."/>
            <person name="Lundell T."/>
            <person name="Morin E."/>
            <person name="Murat C."/>
            <person name="Riley R."/>
            <person name="Ohm R."/>
            <person name="Sun H."/>
            <person name="Tunlid A."/>
            <person name="Henrissat B."/>
            <person name="Grigoriev I.V."/>
            <person name="Hibbett D.S."/>
            <person name="Martin F."/>
        </authorList>
    </citation>
    <scope>NUCLEOTIDE SEQUENCE [LARGE SCALE GENOMIC DNA]</scope>
    <source>
        <strain evidence="2">h7</strain>
    </source>
</reference>
<accession>A0A0C3BKW0</accession>
<dbReference type="STRING" id="686832.A0A0C3BKW0"/>
<sequence length="157" mass="18413">PSEIVRIIPLARETTLPKVLPWAFYLCTHISVNDILANGVLSWQDKALCLAGKERLWEMQKWHTHAFMLDFKQAPQCASNCSARIPRPLKLENFEVMRINPHPLEEYKDWKTLNLCQRCQTMAETQHRNGREKVWQELPSLFHLGKSWDNICEDQDS</sequence>
<evidence type="ECO:0000313" key="1">
    <source>
        <dbReference type="EMBL" id="KIM37355.1"/>
    </source>
</evidence>
<reference evidence="1 2" key="1">
    <citation type="submission" date="2014-04" db="EMBL/GenBank/DDBJ databases">
        <authorList>
            <consortium name="DOE Joint Genome Institute"/>
            <person name="Kuo A."/>
            <person name="Gay G."/>
            <person name="Dore J."/>
            <person name="Kohler A."/>
            <person name="Nagy L.G."/>
            <person name="Floudas D."/>
            <person name="Copeland A."/>
            <person name="Barry K.W."/>
            <person name="Cichocki N."/>
            <person name="Veneault-Fourrey C."/>
            <person name="LaButti K."/>
            <person name="Lindquist E.A."/>
            <person name="Lipzen A."/>
            <person name="Lundell T."/>
            <person name="Morin E."/>
            <person name="Murat C."/>
            <person name="Sun H."/>
            <person name="Tunlid A."/>
            <person name="Henrissat B."/>
            <person name="Grigoriev I.V."/>
            <person name="Hibbett D.S."/>
            <person name="Martin F."/>
            <person name="Nordberg H.P."/>
            <person name="Cantor M.N."/>
            <person name="Hua S.X."/>
        </authorList>
    </citation>
    <scope>NUCLEOTIDE SEQUENCE [LARGE SCALE GENOMIC DNA]</scope>
    <source>
        <strain evidence="2">h7</strain>
    </source>
</reference>
<dbReference type="AlphaFoldDB" id="A0A0C3BKW0"/>
<dbReference type="HOGENOM" id="CLU_1682083_0_0_1"/>
<dbReference type="OrthoDB" id="3218112at2759"/>
<name>A0A0C3BKW0_HEBCY</name>
<dbReference type="Proteomes" id="UP000053424">
    <property type="component" value="Unassembled WGS sequence"/>
</dbReference>
<organism evidence="1 2">
    <name type="scientific">Hebeloma cylindrosporum</name>
    <dbReference type="NCBI Taxonomy" id="76867"/>
    <lineage>
        <taxon>Eukaryota</taxon>
        <taxon>Fungi</taxon>
        <taxon>Dikarya</taxon>
        <taxon>Basidiomycota</taxon>
        <taxon>Agaricomycotina</taxon>
        <taxon>Agaricomycetes</taxon>
        <taxon>Agaricomycetidae</taxon>
        <taxon>Agaricales</taxon>
        <taxon>Agaricineae</taxon>
        <taxon>Hymenogastraceae</taxon>
        <taxon>Hebeloma</taxon>
    </lineage>
</organism>
<feature type="non-terminal residue" evidence="1">
    <location>
        <position position="1"/>
    </location>
</feature>
<protein>
    <submittedName>
        <fullName evidence="1">Uncharacterized protein</fullName>
    </submittedName>
</protein>
<gene>
    <name evidence="1" type="ORF">M413DRAFT_77285</name>
</gene>
<proteinExistence type="predicted"/>
<evidence type="ECO:0000313" key="2">
    <source>
        <dbReference type="Proteomes" id="UP000053424"/>
    </source>
</evidence>
<dbReference type="EMBL" id="KN831798">
    <property type="protein sequence ID" value="KIM37355.1"/>
    <property type="molecule type" value="Genomic_DNA"/>
</dbReference>